<accession>A0A9W6LX92</accession>
<dbReference type="PANTHER" id="PTHR43047:SF72">
    <property type="entry name" value="OSMOSENSING HISTIDINE PROTEIN KINASE SLN1"/>
    <property type="match status" value="1"/>
</dbReference>
<feature type="compositionally biased region" description="Polar residues" evidence="6">
    <location>
        <begin position="549"/>
        <end position="563"/>
    </location>
</feature>
<dbReference type="SMART" id="SM00388">
    <property type="entry name" value="HisKA"/>
    <property type="match status" value="1"/>
</dbReference>
<reference evidence="10" key="2">
    <citation type="submission" date="2023-01" db="EMBL/GenBank/DDBJ databases">
        <authorList>
            <person name="Sun Q."/>
            <person name="Evtushenko L."/>
        </authorList>
    </citation>
    <scope>NUCLEOTIDE SEQUENCE</scope>
    <source>
        <strain evidence="10">VKM Ac-1020</strain>
    </source>
</reference>
<feature type="domain" description="PAS" evidence="9">
    <location>
        <begin position="192"/>
        <end position="229"/>
    </location>
</feature>
<feature type="transmembrane region" description="Helical" evidence="7">
    <location>
        <begin position="20"/>
        <end position="41"/>
    </location>
</feature>
<dbReference type="InterPro" id="IPR035965">
    <property type="entry name" value="PAS-like_dom_sf"/>
</dbReference>
<name>A0A9W6LX92_9MICO</name>
<feature type="transmembrane region" description="Helical" evidence="7">
    <location>
        <begin position="48"/>
        <end position="69"/>
    </location>
</feature>
<dbReference type="InterPro" id="IPR000014">
    <property type="entry name" value="PAS"/>
</dbReference>
<evidence type="ECO:0000256" key="5">
    <source>
        <dbReference type="ARBA" id="ARBA00022777"/>
    </source>
</evidence>
<dbReference type="PROSITE" id="PS50109">
    <property type="entry name" value="HIS_KIN"/>
    <property type="match status" value="1"/>
</dbReference>
<keyword evidence="5 10" id="KW-0418">Kinase</keyword>
<feature type="domain" description="Histidine kinase" evidence="8">
    <location>
        <begin position="324"/>
        <end position="524"/>
    </location>
</feature>
<dbReference type="Gene3D" id="1.10.287.130">
    <property type="match status" value="1"/>
</dbReference>
<dbReference type="Pfam" id="PF00512">
    <property type="entry name" value="HisKA"/>
    <property type="match status" value="1"/>
</dbReference>
<proteinExistence type="predicted"/>
<dbReference type="CDD" id="cd00082">
    <property type="entry name" value="HisKA"/>
    <property type="match status" value="1"/>
</dbReference>
<dbReference type="InterPro" id="IPR003661">
    <property type="entry name" value="HisK_dim/P_dom"/>
</dbReference>
<dbReference type="PROSITE" id="PS50112">
    <property type="entry name" value="PAS"/>
    <property type="match status" value="1"/>
</dbReference>
<reference evidence="10" key="1">
    <citation type="journal article" date="2014" name="Int. J. Syst. Evol. Microbiol.">
        <title>Complete genome sequence of Corynebacterium casei LMG S-19264T (=DSM 44701T), isolated from a smear-ripened cheese.</title>
        <authorList>
            <consortium name="US DOE Joint Genome Institute (JGI-PGF)"/>
            <person name="Walter F."/>
            <person name="Albersmeier A."/>
            <person name="Kalinowski J."/>
            <person name="Ruckert C."/>
        </authorList>
    </citation>
    <scope>NUCLEOTIDE SEQUENCE</scope>
    <source>
        <strain evidence="10">VKM Ac-1020</strain>
    </source>
</reference>
<dbReference type="SMART" id="SM00387">
    <property type="entry name" value="HATPase_c"/>
    <property type="match status" value="1"/>
</dbReference>
<dbReference type="SUPFAM" id="SSF55785">
    <property type="entry name" value="PYP-like sensor domain (PAS domain)"/>
    <property type="match status" value="1"/>
</dbReference>
<dbReference type="Gene3D" id="3.30.565.10">
    <property type="entry name" value="Histidine kinase-like ATPase, C-terminal domain"/>
    <property type="match status" value="1"/>
</dbReference>
<keyword evidence="11" id="KW-1185">Reference proteome</keyword>
<keyword evidence="7" id="KW-0472">Membrane</keyword>
<feature type="transmembrane region" description="Helical" evidence="7">
    <location>
        <begin position="100"/>
        <end position="133"/>
    </location>
</feature>
<dbReference type="PANTHER" id="PTHR43047">
    <property type="entry name" value="TWO-COMPONENT HISTIDINE PROTEIN KINASE"/>
    <property type="match status" value="1"/>
</dbReference>
<evidence type="ECO:0000313" key="11">
    <source>
        <dbReference type="Proteomes" id="UP001142462"/>
    </source>
</evidence>
<dbReference type="Pfam" id="PF02518">
    <property type="entry name" value="HATPase_c"/>
    <property type="match status" value="1"/>
</dbReference>
<comment type="caution">
    <text evidence="10">The sequence shown here is derived from an EMBL/GenBank/DDBJ whole genome shotgun (WGS) entry which is preliminary data.</text>
</comment>
<dbReference type="InterPro" id="IPR036890">
    <property type="entry name" value="HATPase_C_sf"/>
</dbReference>
<gene>
    <name evidence="10" type="ORF">GCM10017576_27500</name>
</gene>
<dbReference type="SUPFAM" id="SSF55874">
    <property type="entry name" value="ATPase domain of HSP90 chaperone/DNA topoisomerase II/histidine kinase"/>
    <property type="match status" value="1"/>
</dbReference>
<evidence type="ECO:0000259" key="8">
    <source>
        <dbReference type="PROSITE" id="PS50109"/>
    </source>
</evidence>
<evidence type="ECO:0000256" key="2">
    <source>
        <dbReference type="ARBA" id="ARBA00004236"/>
    </source>
</evidence>
<evidence type="ECO:0000256" key="4">
    <source>
        <dbReference type="ARBA" id="ARBA00022679"/>
    </source>
</evidence>
<evidence type="ECO:0000313" key="10">
    <source>
        <dbReference type="EMBL" id="GLJ62619.1"/>
    </source>
</evidence>
<dbReference type="InterPro" id="IPR003594">
    <property type="entry name" value="HATPase_dom"/>
</dbReference>
<dbReference type="EMBL" id="BSEJ01000015">
    <property type="protein sequence ID" value="GLJ62619.1"/>
    <property type="molecule type" value="Genomic_DNA"/>
</dbReference>
<comment type="catalytic activity">
    <reaction evidence="1">
        <text>ATP + protein L-histidine = ADP + protein N-phospho-L-histidine.</text>
        <dbReference type="EC" id="2.7.13.3"/>
    </reaction>
</comment>
<evidence type="ECO:0000256" key="3">
    <source>
        <dbReference type="ARBA" id="ARBA00012438"/>
    </source>
</evidence>
<protein>
    <recommendedName>
        <fullName evidence="3">histidine kinase</fullName>
        <ecNumber evidence="3">2.7.13.3</ecNumber>
    </recommendedName>
</protein>
<dbReference type="Pfam" id="PF08448">
    <property type="entry name" value="PAS_4"/>
    <property type="match status" value="1"/>
</dbReference>
<dbReference type="SUPFAM" id="SSF47384">
    <property type="entry name" value="Homodimeric domain of signal transducing histidine kinase"/>
    <property type="match status" value="1"/>
</dbReference>
<dbReference type="GO" id="GO:0000155">
    <property type="term" value="F:phosphorelay sensor kinase activity"/>
    <property type="evidence" value="ECO:0007669"/>
    <property type="project" value="InterPro"/>
</dbReference>
<evidence type="ECO:0000256" key="7">
    <source>
        <dbReference type="SAM" id="Phobius"/>
    </source>
</evidence>
<evidence type="ECO:0000256" key="1">
    <source>
        <dbReference type="ARBA" id="ARBA00000085"/>
    </source>
</evidence>
<dbReference type="Proteomes" id="UP001142462">
    <property type="component" value="Unassembled WGS sequence"/>
</dbReference>
<feature type="transmembrane region" description="Helical" evidence="7">
    <location>
        <begin position="75"/>
        <end position="93"/>
    </location>
</feature>
<dbReference type="Gene3D" id="3.30.450.20">
    <property type="entry name" value="PAS domain"/>
    <property type="match status" value="1"/>
</dbReference>
<dbReference type="CDD" id="cd00130">
    <property type="entry name" value="PAS"/>
    <property type="match status" value="1"/>
</dbReference>
<dbReference type="InterPro" id="IPR005467">
    <property type="entry name" value="His_kinase_dom"/>
</dbReference>
<sequence length="617" mass="66258">MTPGLVDATRYGGPLARSVWRWQLVIAFAAVVIVAVVALLARDIFTQPVFLLGMGVLVATTLVSLVVPWDRLGARVAYVLPAVDILAIGLISASSDLRVAYLWVFPITWIATYYSIGPIVAALCTVAASLVAAGLTTSFTNLHAVRLLIVLASLAFIATTVWVGASRGRATRRLLIRQSKQLEGAAERARHQEQHSAALLNSIRVGVAQVDADGRVTVANAAYRDLYGIGEILLHQPTPAVEYRARRGEAVPADETTTARAARGETFEDDEVWLFDVDGRWRLLRASAHPSQEDPAGDPTTVLVVEDITDEREAERVRATMARTISHELRNPLTAILGHSDLLLERDDLPAGVRDRLEVIDDAALRMQRLIASVLQDRDGRAPESMSEFDLAGVVRASAAAFAATAQAAGVVLDSTEEGGLLLVGDAFRVRQVVDNVVGNAVKYTPRGGRVDIHAGAAGDHVEVTVSDTGIGMAAGDASRVFDPYFRAASAPRSHHRVDRGTVRSAASRRMSRITSGTSRAASRQSTSRPARFAWTHRMAMSPSHRTRSAPSTARRMSSQSGSGVMRCGGPRQPGRARPCRSRNRPTSPADRASRDRLPQGASCGATPFPGRARPAP</sequence>
<dbReference type="GO" id="GO:0009927">
    <property type="term" value="F:histidine phosphotransfer kinase activity"/>
    <property type="evidence" value="ECO:0007669"/>
    <property type="project" value="TreeGrafter"/>
</dbReference>
<keyword evidence="7" id="KW-1133">Transmembrane helix</keyword>
<keyword evidence="4" id="KW-0808">Transferase</keyword>
<feature type="region of interest" description="Disordered" evidence="6">
    <location>
        <begin position="491"/>
        <end position="617"/>
    </location>
</feature>
<evidence type="ECO:0000259" key="9">
    <source>
        <dbReference type="PROSITE" id="PS50112"/>
    </source>
</evidence>
<dbReference type="AlphaFoldDB" id="A0A9W6LX92"/>
<dbReference type="EC" id="2.7.13.3" evidence="3"/>
<evidence type="ECO:0000256" key="6">
    <source>
        <dbReference type="SAM" id="MobiDB-lite"/>
    </source>
</evidence>
<dbReference type="InterPro" id="IPR036097">
    <property type="entry name" value="HisK_dim/P_sf"/>
</dbReference>
<feature type="transmembrane region" description="Helical" evidence="7">
    <location>
        <begin position="145"/>
        <end position="165"/>
    </location>
</feature>
<organism evidence="10 11">
    <name type="scientific">Microbacterium barkeri</name>
    <dbReference type="NCBI Taxonomy" id="33917"/>
    <lineage>
        <taxon>Bacteria</taxon>
        <taxon>Bacillati</taxon>
        <taxon>Actinomycetota</taxon>
        <taxon>Actinomycetes</taxon>
        <taxon>Micrococcales</taxon>
        <taxon>Microbacteriaceae</taxon>
        <taxon>Microbacterium</taxon>
    </lineage>
</organism>
<dbReference type="GO" id="GO:0005886">
    <property type="term" value="C:plasma membrane"/>
    <property type="evidence" value="ECO:0007669"/>
    <property type="project" value="UniProtKB-SubCell"/>
</dbReference>
<dbReference type="InterPro" id="IPR013656">
    <property type="entry name" value="PAS_4"/>
</dbReference>
<comment type="subcellular location">
    <subcellularLocation>
        <location evidence="2">Cell membrane</location>
    </subcellularLocation>
</comment>
<keyword evidence="7" id="KW-0812">Transmembrane</keyword>
<feature type="compositionally biased region" description="Low complexity" evidence="6">
    <location>
        <begin position="515"/>
        <end position="532"/>
    </location>
</feature>
<dbReference type="NCBIfam" id="TIGR00229">
    <property type="entry name" value="sensory_box"/>
    <property type="match status" value="1"/>
</dbReference>